<dbReference type="Proteomes" id="UP001605261">
    <property type="component" value="Unassembled WGS sequence"/>
</dbReference>
<dbReference type="RefSeq" id="WP_394164512.1">
    <property type="nucleotide sequence ID" value="NZ_JBHGCJ010000017.1"/>
</dbReference>
<organism evidence="2 3">
    <name type="scientific">Stenotrophomonas nematodicola</name>
    <dbReference type="NCBI Taxonomy" id="2656746"/>
    <lineage>
        <taxon>Bacteria</taxon>
        <taxon>Pseudomonadati</taxon>
        <taxon>Pseudomonadota</taxon>
        <taxon>Gammaproteobacteria</taxon>
        <taxon>Lysobacterales</taxon>
        <taxon>Lysobacteraceae</taxon>
        <taxon>Stenotrophomonas</taxon>
    </lineage>
</organism>
<dbReference type="Gene3D" id="1.10.274.110">
    <property type="match status" value="1"/>
</dbReference>
<feature type="region of interest" description="Disordered" evidence="1">
    <location>
        <begin position="1"/>
        <end position="25"/>
    </location>
</feature>
<evidence type="ECO:0000313" key="2">
    <source>
        <dbReference type="EMBL" id="MFG6111143.1"/>
    </source>
</evidence>
<keyword evidence="3" id="KW-1185">Reference proteome</keyword>
<dbReference type="EMBL" id="JBHGCJ010000017">
    <property type="protein sequence ID" value="MFG6111143.1"/>
    <property type="molecule type" value="Genomic_DNA"/>
</dbReference>
<name>A0ABW7D4R9_9GAMM</name>
<accession>A0ABW7D4R9</accession>
<proteinExistence type="predicted"/>
<comment type="caution">
    <text evidence="2">The sequence shown here is derived from an EMBL/GenBank/DDBJ whole genome shotgun (WGS) entry which is preliminary data.</text>
</comment>
<sequence>MGNVRELLGSRMGPTTVKLDTGRGGTPDLTTQDIAAALAFVQQGLGRELLEALWWPESAARRRDQLRQGVIGLVAPEFNRQQFALSTARTEFGIAKASMGWGGGSVTEGQRKELRRTEIALEAARAGAWPNNTMEQLGVLAGAVFSEMATACSCKKCDGGRTQPAADGLGVTKCEECGGSGFEPLSGRKRASAIGADCSAYSRFWQPVYTWMLGRMRAMEEAAATEFGRALTRAA</sequence>
<gene>
    <name evidence="2" type="ORF">ACEU0G_001032</name>
</gene>
<dbReference type="InterPro" id="IPR038500">
    <property type="entry name" value="Antitermination_sf"/>
</dbReference>
<evidence type="ECO:0008006" key="4">
    <source>
        <dbReference type="Google" id="ProtNLM"/>
    </source>
</evidence>
<evidence type="ECO:0000256" key="1">
    <source>
        <dbReference type="SAM" id="MobiDB-lite"/>
    </source>
</evidence>
<evidence type="ECO:0000313" key="3">
    <source>
        <dbReference type="Proteomes" id="UP001605261"/>
    </source>
</evidence>
<reference evidence="2 3" key="1">
    <citation type="submission" date="2024-09" db="EMBL/GenBank/DDBJ databases">
        <authorList>
            <consortium name="All-Russian atlas of soil microorganisms"/>
            <consortium name="as a basis for the search for new antimicrobial producers and enzymes with unique properties"/>
            <person name="Sokolova E.A."/>
            <person name="Voronina E.N."/>
        </authorList>
    </citation>
    <scope>NUCLEOTIDE SEQUENCE [LARGE SCALE GENOMIC DNA]</scope>
    <source>
        <strain evidence="2 3">AF-22b-331.1</strain>
    </source>
</reference>
<protein>
    <recommendedName>
        <fullName evidence="4">Antitermination protein</fullName>
    </recommendedName>
</protein>